<evidence type="ECO:0000313" key="5">
    <source>
        <dbReference type="EMBL" id="OZI66266.1"/>
    </source>
</evidence>
<dbReference type="EMBL" id="NEVS01000001">
    <property type="protein sequence ID" value="OZI66266.1"/>
    <property type="molecule type" value="Genomic_DNA"/>
</dbReference>
<dbReference type="Pfam" id="PF09994">
    <property type="entry name" value="T6SS_Tle1-like_cat"/>
    <property type="match status" value="1"/>
</dbReference>
<dbReference type="PANTHER" id="PTHR32305:SF15">
    <property type="entry name" value="PROTEIN RHSA-RELATED"/>
    <property type="match status" value="1"/>
</dbReference>
<feature type="signal peptide" evidence="2">
    <location>
        <begin position="1"/>
        <end position="20"/>
    </location>
</feature>
<dbReference type="NCBIfam" id="TIGR03696">
    <property type="entry name" value="Rhs_assc_core"/>
    <property type="match status" value="1"/>
</dbReference>
<name>A0A261UWK1_9BORD</name>
<dbReference type="Gene3D" id="2.180.10.10">
    <property type="entry name" value="RHS repeat-associated core"/>
    <property type="match status" value="1"/>
</dbReference>
<sequence length="1311" mass="141713">MATIAVLGCMAAAVPAAATAEPAASAPRQGACTAGRLGQPCPAGDTAAQGAPAPTLNLGAGNPIHLVSGNKYQREVDLPGPGGRVGLEIVRHYNSMDPRTGLLGRGWMLSYDTRLYAHAAYDKVQILQADGSRMDFRCDAACRPLGHARGRLVQAEHAGEARAVPREGDVARQVRWRWHWPDGRTLHFDAAGRLARIDDAGGRHVRIVRDTVAGATTGAISAVVDDTGQALRFFYESGTAGTRLARIDTPYGSYAYRHDVPPVRAAQAGAARQRRALAAAGQQSARDGRLAAVVHPAGWRREYAYEPALQSGNPYLLTGIAWRIADDAVPLRTHSWAYDTQGRAVLATHGDPASPRHRVELSYSAAPTADGAAGLTRVHGNGGVTDFHTAIRGGKPVLLRVDGTGCAGCAAPGLQAEHDAHGRLTRFNDLHLQRDEDGALRRLWDTGSGWPGLSMSFDPADPPGRLAAWSSDATGQETRKHDGIGRVTERRYANGDTWRHAYDDAGRPVEIIMRSATGALRTAIAWRGQAPVRIEHPHEHETRHHDAHGRLVLRTVHRPARGGQAAYGYRERYAWDDGGRLIRHDLPEGGSLTYAYDAAGRVTRIAWEHRGDSRELLRALPEGGYLHGNGLRTQGMMREGALDTLLVDAPGTPGRAPLLLQRLRYDAAGRIARETLRVAGWKGVYAYGYDDEGRLAGAEAGLDVPEKPRRDRSAAGAAISRGDEDSADASPATIAPRTTRAWRYAWRAAGDAMATQDGTTTRVQRARRDASGLPLEHGTLRLRYGPDRRLASVMRGRAELARYTHNAYGERIRRRAGARTEDYLYASNRLVAIARPLPDGGVGVAQRYVYAGWVPVALMVYPRPRPLGLAGGSAPAPVFHAVHADAIGLPHAVTDAGGRVRWRALWSPTGVAIATDGDVSMPLRQPGHIHDDATGLHDNYLRTYDPRLGHYLEPDPAGPMPDTRPYGYAGQQPRRHIDPHGLLLFAFDGTSHDRGARTNVALMSGWYADGTAFYHRGPGFARPRMVDAATAGSSPDILETQWNALLREIAARGRADTLAIDLLGYSRGAALAMHFGNMIAERHRAGRFWTRDPALGTVTACADLRFIGLFDAVAQFGVLGSRNADYNLAVSAEWRWVAHAVALHERRRLFPLSAAPEGSPNVAEAPFIGAHGDIGGGYLPHPADPVSARPGGDLSDVALAWMLKQAEYAGAAFLPPPAAFQRVANPIVHDERGRRGRRTGEDRAVLRGAGDTLVASQAEHSRYGAAARAEVEAFIRRVRGWTENDESAVATVDMEGYRGWLRRTLDLDLPA</sequence>
<gene>
    <name evidence="5" type="ORF">CAL28_00490</name>
</gene>
<dbReference type="PRINTS" id="PR00394">
    <property type="entry name" value="RHSPROTEIN"/>
</dbReference>
<evidence type="ECO:0000259" key="3">
    <source>
        <dbReference type="Pfam" id="PF09994"/>
    </source>
</evidence>
<dbReference type="InterPro" id="IPR006530">
    <property type="entry name" value="YD"/>
</dbReference>
<feature type="chain" id="PRO_5013192915" evidence="2">
    <location>
        <begin position="21"/>
        <end position="1311"/>
    </location>
</feature>
<evidence type="ECO:0000313" key="6">
    <source>
        <dbReference type="Proteomes" id="UP000215767"/>
    </source>
</evidence>
<feature type="domain" description="DUF6531" evidence="4">
    <location>
        <begin position="61"/>
        <end position="136"/>
    </location>
</feature>
<dbReference type="InterPro" id="IPR031325">
    <property type="entry name" value="RHS_repeat"/>
</dbReference>
<dbReference type="Pfam" id="PF05593">
    <property type="entry name" value="RHS_repeat"/>
    <property type="match status" value="2"/>
</dbReference>
<dbReference type="NCBIfam" id="TIGR01643">
    <property type="entry name" value="YD_repeat_2x"/>
    <property type="match status" value="2"/>
</dbReference>
<evidence type="ECO:0000256" key="2">
    <source>
        <dbReference type="SAM" id="SignalP"/>
    </source>
</evidence>
<proteinExistence type="predicted"/>
<accession>A0A261UWK1</accession>
<dbReference type="InterPro" id="IPR045351">
    <property type="entry name" value="DUF6531"/>
</dbReference>
<comment type="caution">
    <text evidence="5">The sequence shown here is derived from an EMBL/GenBank/DDBJ whole genome shotgun (WGS) entry which is preliminary data.</text>
</comment>
<feature type="domain" description="T6SS Phospholipase effector Tle1-like catalytic" evidence="3">
    <location>
        <begin position="1102"/>
        <end position="1205"/>
    </location>
</feature>
<dbReference type="Proteomes" id="UP000215767">
    <property type="component" value="Unassembled WGS sequence"/>
</dbReference>
<organism evidence="5 6">
    <name type="scientific">Bordetella genomosp. 11</name>
    <dbReference type="NCBI Taxonomy" id="1416808"/>
    <lineage>
        <taxon>Bacteria</taxon>
        <taxon>Pseudomonadati</taxon>
        <taxon>Pseudomonadota</taxon>
        <taxon>Betaproteobacteria</taxon>
        <taxon>Burkholderiales</taxon>
        <taxon>Alcaligenaceae</taxon>
        <taxon>Bordetella</taxon>
    </lineage>
</organism>
<feature type="region of interest" description="Disordered" evidence="1">
    <location>
        <begin position="700"/>
        <end position="733"/>
    </location>
</feature>
<dbReference type="InterPro" id="IPR022385">
    <property type="entry name" value="Rhs_assc_core"/>
</dbReference>
<reference evidence="6" key="1">
    <citation type="submission" date="2017-05" db="EMBL/GenBank/DDBJ databases">
        <title>Complete and WGS of Bordetella genogroups.</title>
        <authorList>
            <person name="Spilker T."/>
            <person name="Lipuma J."/>
        </authorList>
    </citation>
    <scope>NUCLEOTIDE SEQUENCE [LARGE SCALE GENOMIC DNA]</scope>
    <source>
        <strain evidence="6">AU8856</strain>
    </source>
</reference>
<keyword evidence="6" id="KW-1185">Reference proteome</keyword>
<feature type="compositionally biased region" description="Basic and acidic residues" evidence="1">
    <location>
        <begin position="704"/>
        <end position="713"/>
    </location>
</feature>
<evidence type="ECO:0000259" key="4">
    <source>
        <dbReference type="Pfam" id="PF20148"/>
    </source>
</evidence>
<dbReference type="InterPro" id="IPR050708">
    <property type="entry name" value="T6SS_VgrG/RHS"/>
</dbReference>
<dbReference type="RefSeq" id="WP_094839479.1">
    <property type="nucleotide sequence ID" value="NZ_NEVS01000001.1"/>
</dbReference>
<dbReference type="PANTHER" id="PTHR32305">
    <property type="match status" value="1"/>
</dbReference>
<dbReference type="OrthoDB" id="5445630at2"/>
<protein>
    <submittedName>
        <fullName evidence="5">Uncharacterized protein</fullName>
    </submittedName>
</protein>
<dbReference type="Pfam" id="PF20148">
    <property type="entry name" value="DUF6531"/>
    <property type="match status" value="1"/>
</dbReference>
<evidence type="ECO:0000256" key="1">
    <source>
        <dbReference type="SAM" id="MobiDB-lite"/>
    </source>
</evidence>
<keyword evidence="2" id="KW-0732">Signal</keyword>
<dbReference type="InterPro" id="IPR018712">
    <property type="entry name" value="Tle1-like_cat"/>
</dbReference>